<feature type="transmembrane region" description="Helical" evidence="1">
    <location>
        <begin position="41"/>
        <end position="68"/>
    </location>
</feature>
<proteinExistence type="predicted"/>
<evidence type="ECO:0000313" key="3">
    <source>
        <dbReference type="Proteomes" id="UP000197138"/>
    </source>
</evidence>
<dbReference type="Proteomes" id="UP000197138">
    <property type="component" value="Unassembled WGS sequence"/>
</dbReference>
<accession>A0A218WSE4</accession>
<name>A0A218WSE4_PUNGR</name>
<evidence type="ECO:0000313" key="2">
    <source>
        <dbReference type="EMBL" id="OWM75141.1"/>
    </source>
</evidence>
<dbReference type="EMBL" id="MTKT01003402">
    <property type="protein sequence ID" value="OWM75141.1"/>
    <property type="molecule type" value="Genomic_DNA"/>
</dbReference>
<keyword evidence="1" id="KW-0812">Transmembrane</keyword>
<protein>
    <submittedName>
        <fullName evidence="2">Uncharacterized protein</fullName>
    </submittedName>
</protein>
<evidence type="ECO:0000256" key="1">
    <source>
        <dbReference type="SAM" id="Phobius"/>
    </source>
</evidence>
<sequence length="182" mass="20100">MFFSFGSPRRPVKSFCFGDANEIPFSKALRMKTHFRRPKSGVCFVLGVFVGNSSTLHCMVALVCLALFHEGRPFMEVWLLDIRKPNFVLLVLANFTNDFPYHLRRRIRFALGCRSVAIVEGGLGPFLDLQCDRAGSLVAGGLGHAMIVGAIACDLSWRDGRTSVFEVQGGSREAFPVSIVVV</sequence>
<reference evidence="3" key="1">
    <citation type="journal article" date="2017" name="Plant J.">
        <title>The pomegranate (Punica granatum L.) genome and the genomics of punicalagin biosynthesis.</title>
        <authorList>
            <person name="Qin G."/>
            <person name="Xu C."/>
            <person name="Ming R."/>
            <person name="Tang H."/>
            <person name="Guyot R."/>
            <person name="Kramer E.M."/>
            <person name="Hu Y."/>
            <person name="Yi X."/>
            <person name="Qi Y."/>
            <person name="Xu X."/>
            <person name="Gao Z."/>
            <person name="Pan H."/>
            <person name="Jian J."/>
            <person name="Tian Y."/>
            <person name="Yue Z."/>
            <person name="Xu Y."/>
        </authorList>
    </citation>
    <scope>NUCLEOTIDE SEQUENCE [LARGE SCALE GENOMIC DNA]</scope>
    <source>
        <strain evidence="3">cv. Dabenzi</strain>
    </source>
</reference>
<keyword evidence="1" id="KW-1133">Transmembrane helix</keyword>
<dbReference type="AlphaFoldDB" id="A0A218WSE4"/>
<comment type="caution">
    <text evidence="2">The sequence shown here is derived from an EMBL/GenBank/DDBJ whole genome shotgun (WGS) entry which is preliminary data.</text>
</comment>
<gene>
    <name evidence="2" type="ORF">CDL15_Pgr017267</name>
</gene>
<keyword evidence="1" id="KW-0472">Membrane</keyword>
<organism evidence="2 3">
    <name type="scientific">Punica granatum</name>
    <name type="common">Pomegranate</name>
    <dbReference type="NCBI Taxonomy" id="22663"/>
    <lineage>
        <taxon>Eukaryota</taxon>
        <taxon>Viridiplantae</taxon>
        <taxon>Streptophyta</taxon>
        <taxon>Embryophyta</taxon>
        <taxon>Tracheophyta</taxon>
        <taxon>Spermatophyta</taxon>
        <taxon>Magnoliopsida</taxon>
        <taxon>eudicotyledons</taxon>
        <taxon>Gunneridae</taxon>
        <taxon>Pentapetalae</taxon>
        <taxon>rosids</taxon>
        <taxon>malvids</taxon>
        <taxon>Myrtales</taxon>
        <taxon>Lythraceae</taxon>
        <taxon>Punica</taxon>
    </lineage>
</organism>